<feature type="compositionally biased region" description="Acidic residues" evidence="8">
    <location>
        <begin position="195"/>
        <end position="204"/>
    </location>
</feature>
<gene>
    <name evidence="10" type="ORF">RRG08_006041</name>
</gene>
<evidence type="ECO:0000256" key="3">
    <source>
        <dbReference type="ARBA" id="ARBA00022723"/>
    </source>
</evidence>
<evidence type="ECO:0000256" key="4">
    <source>
        <dbReference type="ARBA" id="ARBA00022833"/>
    </source>
</evidence>
<protein>
    <recommendedName>
        <fullName evidence="1">protein acetyllysine N-acetyltransferase</fullName>
        <ecNumber evidence="1">2.3.1.286</ecNumber>
    </recommendedName>
</protein>
<feature type="binding site" evidence="7">
    <location>
        <position position="309"/>
    </location>
    <ligand>
        <name>Zn(2+)</name>
        <dbReference type="ChEBI" id="CHEBI:29105"/>
    </ligand>
</feature>
<dbReference type="GO" id="GO:0005634">
    <property type="term" value="C:nucleus"/>
    <property type="evidence" value="ECO:0007669"/>
    <property type="project" value="TreeGrafter"/>
</dbReference>
<keyword evidence="11" id="KW-1185">Reference proteome</keyword>
<feature type="active site" description="Proton acceptor" evidence="7">
    <location>
        <position position="259"/>
    </location>
</feature>
<feature type="binding site" evidence="7">
    <location>
        <position position="270"/>
    </location>
    <ligand>
        <name>Zn(2+)</name>
        <dbReference type="ChEBI" id="CHEBI:29105"/>
    </ligand>
</feature>
<dbReference type="GO" id="GO:0000122">
    <property type="term" value="P:negative regulation of transcription by RNA polymerase II"/>
    <property type="evidence" value="ECO:0007669"/>
    <property type="project" value="TreeGrafter"/>
</dbReference>
<dbReference type="EMBL" id="JAWDGP010004725">
    <property type="protein sequence ID" value="KAK3762296.1"/>
    <property type="molecule type" value="Genomic_DNA"/>
</dbReference>
<evidence type="ECO:0000256" key="8">
    <source>
        <dbReference type="SAM" id="MobiDB-lite"/>
    </source>
</evidence>
<dbReference type="AlphaFoldDB" id="A0AAE0Z573"/>
<dbReference type="Pfam" id="PF02146">
    <property type="entry name" value="SIR2"/>
    <property type="match status" value="1"/>
</dbReference>
<keyword evidence="3 7" id="KW-0479">Metal-binding</keyword>
<evidence type="ECO:0000259" key="9">
    <source>
        <dbReference type="PROSITE" id="PS50305"/>
    </source>
</evidence>
<keyword evidence="5" id="KW-0520">NAD</keyword>
<reference evidence="10" key="1">
    <citation type="journal article" date="2023" name="G3 (Bethesda)">
        <title>A reference genome for the long-term kleptoplast-retaining sea slug Elysia crispata morphotype clarki.</title>
        <authorList>
            <person name="Eastman K.E."/>
            <person name="Pendleton A.L."/>
            <person name="Shaikh M.A."/>
            <person name="Suttiyut T."/>
            <person name="Ogas R."/>
            <person name="Tomko P."/>
            <person name="Gavelis G."/>
            <person name="Widhalm J.R."/>
            <person name="Wisecaver J.H."/>
        </authorList>
    </citation>
    <scope>NUCLEOTIDE SEQUENCE</scope>
    <source>
        <strain evidence="10">ECLA1</strain>
    </source>
</reference>
<feature type="binding site" evidence="7">
    <location>
        <position position="267"/>
    </location>
    <ligand>
        <name>Zn(2+)</name>
        <dbReference type="ChEBI" id="CHEBI:29105"/>
    </ligand>
</feature>
<dbReference type="PANTHER" id="PTHR11085:SF12">
    <property type="entry name" value="NAD-DEPENDENT PROTEIN DEACYLASE SIRTUIN-6"/>
    <property type="match status" value="1"/>
</dbReference>
<organism evidence="10 11">
    <name type="scientific">Elysia crispata</name>
    <name type="common">lettuce slug</name>
    <dbReference type="NCBI Taxonomy" id="231223"/>
    <lineage>
        <taxon>Eukaryota</taxon>
        <taxon>Metazoa</taxon>
        <taxon>Spiralia</taxon>
        <taxon>Lophotrochozoa</taxon>
        <taxon>Mollusca</taxon>
        <taxon>Gastropoda</taxon>
        <taxon>Heterobranchia</taxon>
        <taxon>Euthyneura</taxon>
        <taxon>Panpulmonata</taxon>
        <taxon>Sacoglossa</taxon>
        <taxon>Placobranchoidea</taxon>
        <taxon>Plakobranchidae</taxon>
        <taxon>Elysia</taxon>
    </lineage>
</organism>
<dbReference type="InterPro" id="IPR050134">
    <property type="entry name" value="NAD-dep_sirtuin_deacylases"/>
</dbReference>
<proteinExistence type="inferred from homology"/>
<feature type="compositionally biased region" description="Polar residues" evidence="8">
    <location>
        <begin position="173"/>
        <end position="191"/>
    </location>
</feature>
<comment type="caution">
    <text evidence="10">The sequence shown here is derived from an EMBL/GenBank/DDBJ whole genome shotgun (WGS) entry which is preliminary data.</text>
</comment>
<dbReference type="InterPro" id="IPR003000">
    <property type="entry name" value="Sirtuin"/>
</dbReference>
<feature type="region of interest" description="Disordered" evidence="8">
    <location>
        <begin position="171"/>
        <end position="204"/>
    </location>
</feature>
<dbReference type="GO" id="GO:0070403">
    <property type="term" value="F:NAD+ binding"/>
    <property type="evidence" value="ECO:0007669"/>
    <property type="project" value="InterPro"/>
</dbReference>
<dbReference type="GO" id="GO:0017136">
    <property type="term" value="F:histone deacetylase activity, NAD-dependent"/>
    <property type="evidence" value="ECO:0007669"/>
    <property type="project" value="TreeGrafter"/>
</dbReference>
<dbReference type="InterPro" id="IPR026590">
    <property type="entry name" value="Ssirtuin_cat_dom"/>
</dbReference>
<sequence length="456" mass="51440">MNCCLKTCPLSVLDSNQSRVEVKSALPKDGIFKFRDCFSVNWKKNGEAIFHNECWERVLLASQTRKRKAIKYKPSLEPLSIQMECEKEMILGASETAEIFDAKASVIQAAAHIAKLIKSSEHCVIFTGAGISTSAGIGDYRGKDGKWTEQDREAVTIQLVSTPIQHAQVDYGASSSKNGRYSLRNTGNSSREAPENLEELDQDEATEDEIEYEALRPTFTHEAIQWMVEENYVKHVVSQNCDGLHLLSGIPGAKISELHGNVFVESCEKCGTRYERSFYVCDDIEDIYLEELEENGETDVIPPKFMLKCRKCGLSHRTGRMCEKKSCNGYLKDTIINFKDHLDETILDTAFTAAKACDLMICLGTTLTVNPAAGIVDLIKRPHRMVICNRQSTKRDRVCLGKDKNGHALGERVYADWDILMKHVMMCLLGNNFKDFESRILLKKKNYDALRILPQQ</sequence>
<evidence type="ECO:0000256" key="1">
    <source>
        <dbReference type="ARBA" id="ARBA00012928"/>
    </source>
</evidence>
<evidence type="ECO:0000256" key="6">
    <source>
        <dbReference type="ARBA" id="ARBA00038170"/>
    </source>
</evidence>
<dbReference type="Proteomes" id="UP001283361">
    <property type="component" value="Unassembled WGS sequence"/>
</dbReference>
<dbReference type="GO" id="GO:0046872">
    <property type="term" value="F:metal ion binding"/>
    <property type="evidence" value="ECO:0007669"/>
    <property type="project" value="UniProtKB-KW"/>
</dbReference>
<comment type="similarity">
    <text evidence="6">Belongs to the sirtuin family. Class IV subfamily.</text>
</comment>
<dbReference type="Gene3D" id="3.40.50.1220">
    <property type="entry name" value="TPP-binding domain"/>
    <property type="match status" value="1"/>
</dbReference>
<evidence type="ECO:0000256" key="2">
    <source>
        <dbReference type="ARBA" id="ARBA00022679"/>
    </source>
</evidence>
<dbReference type="PANTHER" id="PTHR11085">
    <property type="entry name" value="NAD-DEPENDENT PROTEIN DEACYLASE SIRTUIN-5, MITOCHONDRIAL-RELATED"/>
    <property type="match status" value="1"/>
</dbReference>
<evidence type="ECO:0000256" key="5">
    <source>
        <dbReference type="ARBA" id="ARBA00023027"/>
    </source>
</evidence>
<evidence type="ECO:0000256" key="7">
    <source>
        <dbReference type="PROSITE-ProRule" id="PRU00236"/>
    </source>
</evidence>
<dbReference type="EC" id="2.3.1.286" evidence="1"/>
<evidence type="ECO:0000313" key="11">
    <source>
        <dbReference type="Proteomes" id="UP001283361"/>
    </source>
</evidence>
<name>A0AAE0Z573_9GAST</name>
<accession>A0AAE0Z573</accession>
<dbReference type="GO" id="GO:0003714">
    <property type="term" value="F:transcription corepressor activity"/>
    <property type="evidence" value="ECO:0007669"/>
    <property type="project" value="TreeGrafter"/>
</dbReference>
<dbReference type="PROSITE" id="PS50305">
    <property type="entry name" value="SIRTUIN"/>
    <property type="match status" value="1"/>
</dbReference>
<dbReference type="InterPro" id="IPR029035">
    <property type="entry name" value="DHS-like_NAD/FAD-binding_dom"/>
</dbReference>
<dbReference type="Gene3D" id="2.20.28.200">
    <property type="match status" value="1"/>
</dbReference>
<evidence type="ECO:0000313" key="10">
    <source>
        <dbReference type="EMBL" id="KAK3762296.1"/>
    </source>
</evidence>
<keyword evidence="4 7" id="KW-0862">Zinc</keyword>
<feature type="domain" description="Deacetylase sirtuin-type" evidence="9">
    <location>
        <begin position="103"/>
        <end position="445"/>
    </location>
</feature>
<feature type="binding site" evidence="7">
    <location>
        <position position="327"/>
    </location>
    <ligand>
        <name>Zn(2+)</name>
        <dbReference type="ChEBI" id="CHEBI:29105"/>
    </ligand>
</feature>
<keyword evidence="2" id="KW-0808">Transferase</keyword>
<dbReference type="SUPFAM" id="SSF52467">
    <property type="entry name" value="DHS-like NAD/FAD-binding domain"/>
    <property type="match status" value="1"/>
</dbReference>